<protein>
    <submittedName>
        <fullName evidence="1">Uncharacterized protein</fullName>
    </submittedName>
</protein>
<proteinExistence type="predicted"/>
<organism evidence="1 2">
    <name type="scientific">Actinomadura vinacea</name>
    <dbReference type="NCBI Taxonomy" id="115336"/>
    <lineage>
        <taxon>Bacteria</taxon>
        <taxon>Bacillati</taxon>
        <taxon>Actinomycetota</taxon>
        <taxon>Actinomycetes</taxon>
        <taxon>Streptosporangiales</taxon>
        <taxon>Thermomonosporaceae</taxon>
        <taxon>Actinomadura</taxon>
    </lineage>
</organism>
<dbReference type="Proteomes" id="UP001501231">
    <property type="component" value="Unassembled WGS sequence"/>
</dbReference>
<name>A0ABN3JX12_9ACTN</name>
<accession>A0ABN3JX12</accession>
<evidence type="ECO:0000313" key="2">
    <source>
        <dbReference type="Proteomes" id="UP001501231"/>
    </source>
</evidence>
<comment type="caution">
    <text evidence="1">The sequence shown here is derived from an EMBL/GenBank/DDBJ whole genome shotgun (WGS) entry which is preliminary data.</text>
</comment>
<keyword evidence="2" id="KW-1185">Reference proteome</keyword>
<gene>
    <name evidence="1" type="ORF">GCM10010191_69060</name>
</gene>
<evidence type="ECO:0000313" key="1">
    <source>
        <dbReference type="EMBL" id="GAA2442868.1"/>
    </source>
</evidence>
<dbReference type="EMBL" id="BAAARW010000026">
    <property type="protein sequence ID" value="GAA2442868.1"/>
    <property type="molecule type" value="Genomic_DNA"/>
</dbReference>
<dbReference type="RefSeq" id="WP_344594712.1">
    <property type="nucleotide sequence ID" value="NZ_BAAARW010000026.1"/>
</dbReference>
<sequence>MPAKKYIAWAAAAFVTFYVVKQPDGAAQSLNDAASGLASAAGSLVTFVNALA</sequence>
<reference evidence="1 2" key="1">
    <citation type="journal article" date="2019" name="Int. J. Syst. Evol. Microbiol.">
        <title>The Global Catalogue of Microorganisms (GCM) 10K type strain sequencing project: providing services to taxonomists for standard genome sequencing and annotation.</title>
        <authorList>
            <consortium name="The Broad Institute Genomics Platform"/>
            <consortium name="The Broad Institute Genome Sequencing Center for Infectious Disease"/>
            <person name="Wu L."/>
            <person name="Ma J."/>
        </authorList>
    </citation>
    <scope>NUCLEOTIDE SEQUENCE [LARGE SCALE GENOMIC DNA]</scope>
    <source>
        <strain evidence="1 2">JCM 3325</strain>
    </source>
</reference>